<evidence type="ECO:0000313" key="1">
    <source>
        <dbReference type="EMBL" id="MBB5727117.1"/>
    </source>
</evidence>
<protein>
    <submittedName>
        <fullName evidence="1">Addiction module antidote protein</fullName>
    </submittedName>
</protein>
<accession>A0ABR6N8I9</accession>
<comment type="caution">
    <text evidence="1">The sequence shown here is derived from an EMBL/GenBank/DDBJ whole genome shotgun (WGS) entry which is preliminary data.</text>
</comment>
<dbReference type="InterPro" id="IPR014057">
    <property type="entry name" value="HI1420"/>
</dbReference>
<sequence>MAIPTTPFDAAKYLTDAESQLELLNEALDTKSARFVVHAIRVILRARSTAEPTTRLDIDPTALSEVVADGSDPTIAATLAVLHGLGFELQARMKTKAT</sequence>
<dbReference type="Pfam" id="PF21716">
    <property type="entry name" value="dnstrm_HI1420"/>
    <property type="match status" value="1"/>
</dbReference>
<evidence type="ECO:0000313" key="2">
    <source>
        <dbReference type="Proteomes" id="UP000560131"/>
    </source>
</evidence>
<gene>
    <name evidence="1" type="ORF">FHS97_003071</name>
</gene>
<dbReference type="RefSeq" id="WP_184039841.1">
    <property type="nucleotide sequence ID" value="NZ_BAABAR010000018.1"/>
</dbReference>
<name>A0ABR6N8I9_9SPHN</name>
<reference evidence="1 2" key="1">
    <citation type="submission" date="2020-08" db="EMBL/GenBank/DDBJ databases">
        <title>Genomic Encyclopedia of Type Strains, Phase IV (KMG-IV): sequencing the most valuable type-strain genomes for metagenomic binning, comparative biology and taxonomic classification.</title>
        <authorList>
            <person name="Goeker M."/>
        </authorList>
    </citation>
    <scope>NUCLEOTIDE SEQUENCE [LARGE SCALE GENOMIC DNA]</scope>
    <source>
        <strain evidence="1 2">DSM 101535</strain>
    </source>
</reference>
<proteinExistence type="predicted"/>
<dbReference type="Proteomes" id="UP000560131">
    <property type="component" value="Unassembled WGS sequence"/>
</dbReference>
<keyword evidence="2" id="KW-1185">Reference proteome</keyword>
<organism evidence="1 2">
    <name type="scientific">Sphingomonas endophytica</name>
    <dbReference type="NCBI Taxonomy" id="869719"/>
    <lineage>
        <taxon>Bacteria</taxon>
        <taxon>Pseudomonadati</taxon>
        <taxon>Pseudomonadota</taxon>
        <taxon>Alphaproteobacteria</taxon>
        <taxon>Sphingomonadales</taxon>
        <taxon>Sphingomonadaceae</taxon>
        <taxon>Sphingomonas</taxon>
    </lineage>
</organism>
<dbReference type="EMBL" id="JACIJN010000011">
    <property type="protein sequence ID" value="MBB5727117.1"/>
    <property type="molecule type" value="Genomic_DNA"/>
</dbReference>